<reference key="1">
    <citation type="submission" date="2010-11" db="EMBL/GenBank/DDBJ databases">
        <title>The complete sequence of chromosome of Isophaera pallida ATCC 43644.</title>
        <authorList>
            <consortium name="US DOE Joint Genome Institute (JGI-PGF)"/>
            <person name="Lucas S."/>
            <person name="Copeland A."/>
            <person name="Lapidus A."/>
            <person name="Bruce D."/>
            <person name="Goodwin L."/>
            <person name="Pitluck S."/>
            <person name="Kyrpides N."/>
            <person name="Mavromatis K."/>
            <person name="Pagani I."/>
            <person name="Ivanova N."/>
            <person name="Saunders E."/>
            <person name="Brettin T."/>
            <person name="Detter J.C."/>
            <person name="Han C."/>
            <person name="Tapia R."/>
            <person name="Land M."/>
            <person name="Hauser L."/>
            <person name="Markowitz V."/>
            <person name="Cheng J.-F."/>
            <person name="Hugenholtz P."/>
            <person name="Woyke T."/>
            <person name="Wu D."/>
            <person name="Eisen J.A."/>
        </authorList>
    </citation>
    <scope>NUCLEOTIDE SEQUENCE</scope>
    <source>
        <strain>ATCC 43644</strain>
    </source>
</reference>
<dbReference type="STRING" id="575540.Isop_1068"/>
<evidence type="ECO:0000256" key="1">
    <source>
        <dbReference type="SAM" id="MobiDB-lite"/>
    </source>
</evidence>
<organism evidence="2 3">
    <name type="scientific">Isosphaera pallida (strain ATCC 43644 / DSM 9630 / IS1B)</name>
    <dbReference type="NCBI Taxonomy" id="575540"/>
    <lineage>
        <taxon>Bacteria</taxon>
        <taxon>Pseudomonadati</taxon>
        <taxon>Planctomycetota</taxon>
        <taxon>Planctomycetia</taxon>
        <taxon>Isosphaerales</taxon>
        <taxon>Isosphaeraceae</taxon>
        <taxon>Isosphaera</taxon>
    </lineage>
</organism>
<reference evidence="2 3" key="2">
    <citation type="journal article" date="2011" name="Stand. Genomic Sci.">
        <title>Complete genome sequence of Isosphaera pallida type strain (IS1B).</title>
        <authorList>
            <consortium name="US DOE Joint Genome Institute (JGI-PGF)"/>
            <person name="Goker M."/>
            <person name="Cleland D."/>
            <person name="Saunders E."/>
            <person name="Lapidus A."/>
            <person name="Nolan M."/>
            <person name="Lucas S."/>
            <person name="Hammon N."/>
            <person name="Deshpande S."/>
            <person name="Cheng J.F."/>
            <person name="Tapia R."/>
            <person name="Han C."/>
            <person name="Goodwin L."/>
            <person name="Pitluck S."/>
            <person name="Liolios K."/>
            <person name="Pagani I."/>
            <person name="Ivanova N."/>
            <person name="Mavromatis K."/>
            <person name="Pati A."/>
            <person name="Chen A."/>
            <person name="Palaniappan K."/>
            <person name="Land M."/>
            <person name="Hauser L."/>
            <person name="Chang Y.J."/>
            <person name="Jeffries C.D."/>
            <person name="Detter J.C."/>
            <person name="Beck B."/>
            <person name="Woyke T."/>
            <person name="Bristow J."/>
            <person name="Eisen J.A."/>
            <person name="Markowitz V."/>
            <person name="Hugenholtz P."/>
            <person name="Kyrpides N.C."/>
            <person name="Klenk H.P."/>
        </authorList>
    </citation>
    <scope>NUCLEOTIDE SEQUENCE [LARGE SCALE GENOMIC DNA]</scope>
    <source>
        <strain evidence="3">ATCC 43644 / DSM 9630 / IS1B</strain>
    </source>
</reference>
<name>E8R469_ISOPI</name>
<proteinExistence type="predicted"/>
<dbReference type="InParanoid" id="E8R469"/>
<gene>
    <name evidence="2" type="ordered locus">Isop_1068</name>
</gene>
<feature type="region of interest" description="Disordered" evidence="1">
    <location>
        <begin position="20"/>
        <end position="44"/>
    </location>
</feature>
<dbReference type="AlphaFoldDB" id="E8R469"/>
<dbReference type="KEGG" id="ipa:Isop_1068"/>
<dbReference type="HOGENOM" id="CLU_3217302_0_0_0"/>
<sequence>MIRFRLLVGSVMAFSKCSRLASHPTASPNSEWMPSHVSSHDARA</sequence>
<evidence type="ECO:0000313" key="2">
    <source>
        <dbReference type="EMBL" id="ADV61656.1"/>
    </source>
</evidence>
<evidence type="ECO:0000313" key="3">
    <source>
        <dbReference type="Proteomes" id="UP000008631"/>
    </source>
</evidence>
<keyword evidence="3" id="KW-1185">Reference proteome</keyword>
<dbReference type="Proteomes" id="UP000008631">
    <property type="component" value="Chromosome"/>
</dbReference>
<accession>E8R469</accession>
<dbReference type="EMBL" id="CP002353">
    <property type="protein sequence ID" value="ADV61656.1"/>
    <property type="molecule type" value="Genomic_DNA"/>
</dbReference>
<protein>
    <submittedName>
        <fullName evidence="2">Uncharacterized protein</fullName>
    </submittedName>
</protein>